<protein>
    <submittedName>
        <fullName evidence="1">L1TD1: LINE-1 type transposase domain-containing protein 1</fullName>
    </submittedName>
</protein>
<sequence length="109" mass="12651">MTRNITEVKTQMGEHDKVLKSQTTMMHQVKKDLIEICDRQRRSNLRILGYPEKSEENEAKLIQAVFDWTTSILPDVPFARYDIGAIHRVGPKRLGRKLPRDIVVQLCCC</sequence>
<evidence type="ECO:0000313" key="2">
    <source>
        <dbReference type="Proteomes" id="UP001474421"/>
    </source>
</evidence>
<proteinExistence type="predicted"/>
<keyword evidence="2" id="KW-1185">Reference proteome</keyword>
<dbReference type="EMBL" id="JAOTOJ010000002">
    <property type="protein sequence ID" value="KAK9407796.1"/>
    <property type="molecule type" value="Genomic_DNA"/>
</dbReference>
<reference evidence="1 2" key="1">
    <citation type="journal article" date="2024" name="Proc. Natl. Acad. Sci. U.S.A.">
        <title>The genetic regulatory architecture and epigenomic basis for age-related changes in rattlesnake venom.</title>
        <authorList>
            <person name="Hogan M.P."/>
            <person name="Holding M.L."/>
            <person name="Nystrom G.S."/>
            <person name="Colston T.J."/>
            <person name="Bartlett D.A."/>
            <person name="Mason A.J."/>
            <person name="Ellsworth S.A."/>
            <person name="Rautsaw R.M."/>
            <person name="Lawrence K.C."/>
            <person name="Strickland J.L."/>
            <person name="He B."/>
            <person name="Fraser P."/>
            <person name="Margres M.J."/>
            <person name="Gilbert D.M."/>
            <person name="Gibbs H.L."/>
            <person name="Parkinson C.L."/>
            <person name="Rokyta D.R."/>
        </authorList>
    </citation>
    <scope>NUCLEOTIDE SEQUENCE [LARGE SCALE GENOMIC DNA]</scope>
    <source>
        <strain evidence="1">DRR0105</strain>
    </source>
</reference>
<dbReference type="AlphaFoldDB" id="A0AAW1C120"/>
<evidence type="ECO:0000313" key="1">
    <source>
        <dbReference type="EMBL" id="KAK9407796.1"/>
    </source>
</evidence>
<dbReference type="Gene3D" id="3.30.70.1820">
    <property type="entry name" value="L1 transposable element, RRM domain"/>
    <property type="match status" value="1"/>
</dbReference>
<dbReference type="Proteomes" id="UP001474421">
    <property type="component" value="Unassembled WGS sequence"/>
</dbReference>
<comment type="caution">
    <text evidence="1">The sequence shown here is derived from an EMBL/GenBank/DDBJ whole genome shotgun (WGS) entry which is preliminary data.</text>
</comment>
<accession>A0AAW1C120</accession>
<organism evidence="1 2">
    <name type="scientific">Crotalus adamanteus</name>
    <name type="common">Eastern diamondback rattlesnake</name>
    <dbReference type="NCBI Taxonomy" id="8729"/>
    <lineage>
        <taxon>Eukaryota</taxon>
        <taxon>Metazoa</taxon>
        <taxon>Chordata</taxon>
        <taxon>Craniata</taxon>
        <taxon>Vertebrata</taxon>
        <taxon>Euteleostomi</taxon>
        <taxon>Lepidosauria</taxon>
        <taxon>Squamata</taxon>
        <taxon>Bifurcata</taxon>
        <taxon>Unidentata</taxon>
        <taxon>Episquamata</taxon>
        <taxon>Toxicofera</taxon>
        <taxon>Serpentes</taxon>
        <taxon>Colubroidea</taxon>
        <taxon>Viperidae</taxon>
        <taxon>Crotalinae</taxon>
        <taxon>Crotalus</taxon>
    </lineage>
</organism>
<gene>
    <name evidence="1" type="ORF">NXF25_006570</name>
</gene>
<name>A0AAW1C120_CROAD</name>